<organism evidence="2 3">
    <name type="scientific">Tagetes erecta</name>
    <name type="common">African marigold</name>
    <dbReference type="NCBI Taxonomy" id="13708"/>
    <lineage>
        <taxon>Eukaryota</taxon>
        <taxon>Viridiplantae</taxon>
        <taxon>Streptophyta</taxon>
        <taxon>Embryophyta</taxon>
        <taxon>Tracheophyta</taxon>
        <taxon>Spermatophyta</taxon>
        <taxon>Magnoliopsida</taxon>
        <taxon>eudicotyledons</taxon>
        <taxon>Gunneridae</taxon>
        <taxon>Pentapetalae</taxon>
        <taxon>asterids</taxon>
        <taxon>campanulids</taxon>
        <taxon>Asterales</taxon>
        <taxon>Asteraceae</taxon>
        <taxon>Asteroideae</taxon>
        <taxon>Heliantheae alliance</taxon>
        <taxon>Tageteae</taxon>
        <taxon>Tagetes</taxon>
    </lineage>
</organism>
<reference evidence="2" key="1">
    <citation type="journal article" date="2023" name="bioRxiv">
        <title>Improved chromosome-level genome assembly for marigold (Tagetes erecta).</title>
        <authorList>
            <person name="Jiang F."/>
            <person name="Yuan L."/>
            <person name="Wang S."/>
            <person name="Wang H."/>
            <person name="Xu D."/>
            <person name="Wang A."/>
            <person name="Fan W."/>
        </authorList>
    </citation>
    <scope>NUCLEOTIDE SEQUENCE</scope>
    <source>
        <strain evidence="2">WSJ</strain>
        <tissue evidence="2">Leaf</tissue>
    </source>
</reference>
<dbReference type="InterPro" id="IPR004242">
    <property type="entry name" value="Transposase_21"/>
</dbReference>
<evidence type="ECO:0000259" key="1">
    <source>
        <dbReference type="Pfam" id="PF13963"/>
    </source>
</evidence>
<evidence type="ECO:0000313" key="3">
    <source>
        <dbReference type="Proteomes" id="UP001229421"/>
    </source>
</evidence>
<dbReference type="Pfam" id="PF02992">
    <property type="entry name" value="Transposase_21"/>
    <property type="match status" value="1"/>
</dbReference>
<accession>A0AAD8L278</accession>
<dbReference type="AlphaFoldDB" id="A0AAD8L278"/>
<proteinExistence type="predicted"/>
<name>A0AAD8L278_TARER</name>
<keyword evidence="3" id="KW-1185">Reference proteome</keyword>
<dbReference type="Proteomes" id="UP001229421">
    <property type="component" value="Unassembled WGS sequence"/>
</dbReference>
<sequence>MYKTGRTSEIFTKGVDNFLKVAEANRVKVGTQWIWCPCLICKNFKRFDNIQEIEFHLFQHGFTHTYTCWTRHGESIFDFGTSSINEGNNENDILNDVSDNLNDDNLNDDNLNDDNLNDDSLKDMFNDLENNLGEKDKEKLEQLFDDAEKPLYTGCEKFSKLSAVLKLFNLKAKYGWSDQSFTNLLEVLNDMLPEGNELPVSSYQAKKLMCPMGLEVQRIHACPNDCLLYRKEFENSHKCVTCGESRYKRKKKNDEYDDDVTKNGPAAKVLWYFPIIPRLKRLFSNEKEAKLLRWHSDERINDGNLRHVADSPQWRNIDSKYPEFGNEIRNIRFGLSSDGINPFGNMSSRHSTWPVLLCVYNLPPWLCMKRKYIMMSLLIQGPKQPGNNIDVYLAPLIDDLKILWRPGVTVYDAFKKEYFLMRAMIFCTISDFPAYGNLSGYATKGKLACPVCEDDTSSMWLNNCKKTVFMGHRRFLPSGHKYRKNKKDFNGKIEKGEVRKTFDAFSRVENLKTVWGKRKRVEKGVIWKKRSIFWDLPYWMHLQVRHCLDVMHIEKNVCDSLLGLLLDIPGKTKDGINVRRDMEEMGIRKELAPVEEGRRIFLPPACYTMSKAEKTKFCQCLHDIKVPSSYSANIKRLVSMKEQKGYSPIG</sequence>
<feature type="domain" description="Transposase-associated" evidence="1">
    <location>
        <begin position="1"/>
        <end position="74"/>
    </location>
</feature>
<dbReference type="PANTHER" id="PTHR10775:SF180">
    <property type="entry name" value="TRANSPOSON, EN_SPM-LIKE, TRANSPOSASE-ASSOCIATED DOMAIN PROTEIN-RELATED"/>
    <property type="match status" value="1"/>
</dbReference>
<evidence type="ECO:0000313" key="2">
    <source>
        <dbReference type="EMBL" id="KAK1430000.1"/>
    </source>
</evidence>
<dbReference type="Pfam" id="PF13963">
    <property type="entry name" value="Transpos_assoc"/>
    <property type="match status" value="1"/>
</dbReference>
<dbReference type="InterPro" id="IPR029480">
    <property type="entry name" value="Transpos_assoc"/>
</dbReference>
<dbReference type="PANTHER" id="PTHR10775">
    <property type="entry name" value="OS08G0208400 PROTEIN"/>
    <property type="match status" value="1"/>
</dbReference>
<dbReference type="EMBL" id="JAUHHV010000003">
    <property type="protein sequence ID" value="KAK1430000.1"/>
    <property type="molecule type" value="Genomic_DNA"/>
</dbReference>
<protein>
    <recommendedName>
        <fullName evidence="1">Transposase-associated domain-containing protein</fullName>
    </recommendedName>
</protein>
<comment type="caution">
    <text evidence="2">The sequence shown here is derived from an EMBL/GenBank/DDBJ whole genome shotgun (WGS) entry which is preliminary data.</text>
</comment>
<gene>
    <name evidence="2" type="ORF">QVD17_12417</name>
</gene>